<dbReference type="PROSITE" id="PS51679">
    <property type="entry name" value="SAM_MT_C5"/>
    <property type="match status" value="1"/>
</dbReference>
<dbReference type="SUPFAM" id="SSF53335">
    <property type="entry name" value="S-adenosyl-L-methionine-dependent methyltransferases"/>
    <property type="match status" value="1"/>
</dbReference>
<evidence type="ECO:0000256" key="1">
    <source>
        <dbReference type="ARBA" id="ARBA00011975"/>
    </source>
</evidence>
<sequence>MSEPFELLLLEQCYEIELDAIVGVEKVEFLNSSSLPPIGSKKFFCRYRWLPNLGSLVSVEFPKPISESKLPPHKASSLCRTCKAVPPDLEWLTDPKTGEILLGSDEKYSELGIIVKGVETYKLWDYVRICRHGSPDKREDIGQIIEICGIRSKVLKEPVIDLTGEGFRPPENLQATLQHKLRQRQVAVTVRLYSRERWAGTKSEDGSNLEFHDNRRLWFTNETEVVNVLNGLAGHCKVIHFFQPGGGIVAGREKDKFTLDELRKHENVFYTILPSQSEQELICFVPTFESHELPFISHPAAIKSLSSEGELTMKDSGAKKLRHLELFGGIGSMSVAFMEAGLTEQQSTCFVDWSIPACETVSKNFPKSTVICCDVHDLLSFMVDGKTCEGNNRLQDLRTQKWIERDRLPKPGEVDLITAGFPCGSHSTLNVIRQGKDMKNALCATALSFVEYLRPDYVYFENVRGLVKSQLQDLTTQETLQQAFLRLICGTLMTLNYQFNFGILQAAQYGTPQERRRIIFSAARRGLTVPKLPQPTHHFRDPKLTIKLTEHPKLAIDFRGHWGGGALKPVTVSDAIADLPCFEYFNPKLIMKDFSQKTRKVLKRRARLIPLLSGSYLKGRIFGIDYVGFSYFKYLSPPKNNYQLNLRVKRGTNNDDHRLIIINDVDEVFNWHITGLWSDRILEMIWHIPLKANADHCSLPKPLQWKEMNSKVIEKKKSFTHRDFEGNFGRLGQSGQFKTLITKMDPRNQGKCGQVLHPTQHRTLTVLEAQRAQGFPDWFKLSSGDEGVAAMYKQIGNAIPIPICSALANSLWSAREIDWIKLGKPINFNNLENELLGLIDLYIDNLN</sequence>
<keyword evidence="3 5" id="KW-0808">Transferase</keyword>
<organism evidence="7 8">
    <name type="scientific">Cronartium quercuum f. sp. fusiforme G11</name>
    <dbReference type="NCBI Taxonomy" id="708437"/>
    <lineage>
        <taxon>Eukaryota</taxon>
        <taxon>Fungi</taxon>
        <taxon>Dikarya</taxon>
        <taxon>Basidiomycota</taxon>
        <taxon>Pucciniomycotina</taxon>
        <taxon>Pucciniomycetes</taxon>
        <taxon>Pucciniales</taxon>
        <taxon>Coleosporiaceae</taxon>
        <taxon>Cronartium</taxon>
    </lineage>
</organism>
<dbReference type="GO" id="GO:0003677">
    <property type="term" value="F:DNA binding"/>
    <property type="evidence" value="ECO:0007669"/>
    <property type="project" value="TreeGrafter"/>
</dbReference>
<dbReference type="InterPro" id="IPR001525">
    <property type="entry name" value="C5_MeTfrase"/>
</dbReference>
<evidence type="ECO:0000256" key="3">
    <source>
        <dbReference type="ARBA" id="ARBA00022679"/>
    </source>
</evidence>
<accession>A0A9P6TES4</accession>
<dbReference type="EMBL" id="MU167224">
    <property type="protein sequence ID" value="KAG0149871.1"/>
    <property type="molecule type" value="Genomic_DNA"/>
</dbReference>
<keyword evidence="8" id="KW-1185">Reference proteome</keyword>
<dbReference type="PANTHER" id="PTHR10629">
    <property type="entry name" value="CYTOSINE-SPECIFIC METHYLTRANSFERASE"/>
    <property type="match status" value="1"/>
</dbReference>
<dbReference type="Gene3D" id="3.40.50.150">
    <property type="entry name" value="Vaccinia Virus protein VP39"/>
    <property type="match status" value="1"/>
</dbReference>
<dbReference type="Pfam" id="PF00145">
    <property type="entry name" value="DNA_methylase"/>
    <property type="match status" value="2"/>
</dbReference>
<evidence type="ECO:0000256" key="4">
    <source>
        <dbReference type="ARBA" id="ARBA00022691"/>
    </source>
</evidence>
<dbReference type="GO" id="GO:0003886">
    <property type="term" value="F:DNA (cytosine-5-)-methyltransferase activity"/>
    <property type="evidence" value="ECO:0007669"/>
    <property type="project" value="UniProtKB-EC"/>
</dbReference>
<dbReference type="PANTHER" id="PTHR10629:SF52">
    <property type="entry name" value="DNA (CYTOSINE-5)-METHYLTRANSFERASE 1"/>
    <property type="match status" value="1"/>
</dbReference>
<dbReference type="EC" id="2.1.1.37" evidence="1"/>
<dbReference type="InterPro" id="IPR029063">
    <property type="entry name" value="SAM-dependent_MTases_sf"/>
</dbReference>
<dbReference type="GO" id="GO:0044027">
    <property type="term" value="P:negative regulation of gene expression via chromosomal CpG island methylation"/>
    <property type="evidence" value="ECO:0007669"/>
    <property type="project" value="TreeGrafter"/>
</dbReference>
<evidence type="ECO:0000256" key="2">
    <source>
        <dbReference type="ARBA" id="ARBA00022603"/>
    </source>
</evidence>
<evidence type="ECO:0000256" key="6">
    <source>
        <dbReference type="RuleBase" id="RU000416"/>
    </source>
</evidence>
<dbReference type="GO" id="GO:0032259">
    <property type="term" value="P:methylation"/>
    <property type="evidence" value="ECO:0007669"/>
    <property type="project" value="UniProtKB-KW"/>
</dbReference>
<dbReference type="InterPro" id="IPR043151">
    <property type="entry name" value="BAH_sf"/>
</dbReference>
<dbReference type="PRINTS" id="PR00105">
    <property type="entry name" value="C5METTRFRASE"/>
</dbReference>
<keyword evidence="2 5" id="KW-0489">Methyltransferase</keyword>
<dbReference type="InterPro" id="IPR050390">
    <property type="entry name" value="C5-Methyltransferase"/>
</dbReference>
<dbReference type="Proteomes" id="UP000886653">
    <property type="component" value="Unassembled WGS sequence"/>
</dbReference>
<evidence type="ECO:0000313" key="7">
    <source>
        <dbReference type="EMBL" id="KAG0149871.1"/>
    </source>
</evidence>
<dbReference type="NCBIfam" id="TIGR00675">
    <property type="entry name" value="dcm"/>
    <property type="match status" value="1"/>
</dbReference>
<comment type="caution">
    <text evidence="7">The sequence shown here is derived from an EMBL/GenBank/DDBJ whole genome shotgun (WGS) entry which is preliminary data.</text>
</comment>
<keyword evidence="4 5" id="KW-0949">S-adenosyl-L-methionine</keyword>
<dbReference type="Gene3D" id="3.90.120.10">
    <property type="entry name" value="DNA Methylase, subunit A, domain 2"/>
    <property type="match status" value="1"/>
</dbReference>
<gene>
    <name evidence="7" type="ORF">CROQUDRAFT_131046</name>
</gene>
<protein>
    <recommendedName>
        <fullName evidence="1">DNA (cytosine-5-)-methyltransferase</fullName>
        <ecNumber evidence="1">2.1.1.37</ecNumber>
    </recommendedName>
</protein>
<dbReference type="AlphaFoldDB" id="A0A9P6TES4"/>
<feature type="active site" evidence="5">
    <location>
        <position position="423"/>
    </location>
</feature>
<comment type="similarity">
    <text evidence="5 6">Belongs to the class I-like SAM-binding methyltransferase superfamily. C5-methyltransferase family.</text>
</comment>
<name>A0A9P6TES4_9BASI</name>
<dbReference type="OrthoDB" id="5376140at2759"/>
<dbReference type="Gene3D" id="2.30.30.490">
    <property type="match status" value="1"/>
</dbReference>
<evidence type="ECO:0000313" key="8">
    <source>
        <dbReference type="Proteomes" id="UP000886653"/>
    </source>
</evidence>
<proteinExistence type="inferred from homology"/>
<evidence type="ECO:0000256" key="5">
    <source>
        <dbReference type="PROSITE-ProRule" id="PRU01016"/>
    </source>
</evidence>
<dbReference type="GO" id="GO:0005634">
    <property type="term" value="C:nucleus"/>
    <property type="evidence" value="ECO:0007669"/>
    <property type="project" value="TreeGrafter"/>
</dbReference>
<reference evidence="7" key="1">
    <citation type="submission" date="2013-11" db="EMBL/GenBank/DDBJ databases">
        <title>Genome sequence of the fusiform rust pathogen reveals effectors for host alternation and coevolution with pine.</title>
        <authorList>
            <consortium name="DOE Joint Genome Institute"/>
            <person name="Smith K."/>
            <person name="Pendleton A."/>
            <person name="Kubisiak T."/>
            <person name="Anderson C."/>
            <person name="Salamov A."/>
            <person name="Aerts A."/>
            <person name="Riley R."/>
            <person name="Clum A."/>
            <person name="Lindquist E."/>
            <person name="Ence D."/>
            <person name="Campbell M."/>
            <person name="Kronenberg Z."/>
            <person name="Feau N."/>
            <person name="Dhillon B."/>
            <person name="Hamelin R."/>
            <person name="Burleigh J."/>
            <person name="Smith J."/>
            <person name="Yandell M."/>
            <person name="Nelson C."/>
            <person name="Grigoriev I."/>
            <person name="Davis J."/>
        </authorList>
    </citation>
    <scope>NUCLEOTIDE SEQUENCE</scope>
    <source>
        <strain evidence="7">G11</strain>
    </source>
</reference>